<keyword evidence="5" id="KW-1185">Reference proteome</keyword>
<keyword evidence="1 2" id="KW-0238">DNA-binding</keyword>
<dbReference type="RefSeq" id="WP_038698925.1">
    <property type="nucleotide sequence ID" value="NZ_CP009286.1"/>
</dbReference>
<proteinExistence type="predicted"/>
<protein>
    <recommendedName>
        <fullName evidence="3">HTH tetR-type domain-containing protein</fullName>
    </recommendedName>
</protein>
<dbReference type="GO" id="GO:0003677">
    <property type="term" value="F:DNA binding"/>
    <property type="evidence" value="ECO:0007669"/>
    <property type="project" value="UniProtKB-UniRule"/>
</dbReference>
<dbReference type="KEGG" id="pste:PSTEL_23730"/>
<evidence type="ECO:0000256" key="2">
    <source>
        <dbReference type="PROSITE-ProRule" id="PRU00335"/>
    </source>
</evidence>
<dbReference type="Proteomes" id="UP000029507">
    <property type="component" value="Chromosome"/>
</dbReference>
<dbReference type="SUPFAM" id="SSF46689">
    <property type="entry name" value="Homeodomain-like"/>
    <property type="match status" value="1"/>
</dbReference>
<evidence type="ECO:0000256" key="1">
    <source>
        <dbReference type="ARBA" id="ARBA00023125"/>
    </source>
</evidence>
<gene>
    <name evidence="4" type="ORF">PSTEL_23730</name>
</gene>
<dbReference type="STRING" id="169760.PSTEL_23730"/>
<sequence>MRELNNIEEHILDRALYLMGKKKSCDISIRAIAKEANVNVGAINYYFRTKDEMVRLVKEFYIENTMTVLDILKSEEYGDEEKLLLAANEIMEYSLRFPGNMVIHAHSMKIAGEDATSGRIIRLSAEIGERLKQLLRNLITGDETSHNYKYLMFTSSINYPTEYEGIAEMDSTFLMQKEARMEYLKLLIRALQSV</sequence>
<reference evidence="4 5" key="1">
    <citation type="submission" date="2014-08" db="EMBL/GenBank/DDBJ databases">
        <title>Comparative genomics of the Paenibacillus odorifer group.</title>
        <authorList>
            <person name="den Bakker H.C."/>
            <person name="Tsai Y.-C."/>
            <person name="Martin N."/>
            <person name="Korlach J."/>
            <person name="Wiedmann M."/>
        </authorList>
    </citation>
    <scope>NUCLEOTIDE SEQUENCE [LARGE SCALE GENOMIC DNA]</scope>
    <source>
        <strain evidence="4 5">DSM 14472</strain>
    </source>
</reference>
<dbReference type="EMBL" id="CP009286">
    <property type="protein sequence ID" value="AIQ65670.1"/>
    <property type="molecule type" value="Genomic_DNA"/>
</dbReference>
<dbReference type="PROSITE" id="PS50977">
    <property type="entry name" value="HTH_TETR_2"/>
    <property type="match status" value="1"/>
</dbReference>
<dbReference type="InterPro" id="IPR001647">
    <property type="entry name" value="HTH_TetR"/>
</dbReference>
<dbReference type="AlphaFoldDB" id="A0A089LZT8"/>
<dbReference type="OrthoDB" id="9789566at2"/>
<accession>A0A089LZT8</accession>
<evidence type="ECO:0000259" key="3">
    <source>
        <dbReference type="PROSITE" id="PS50977"/>
    </source>
</evidence>
<organism evidence="4 5">
    <name type="scientific">Paenibacillus stellifer</name>
    <dbReference type="NCBI Taxonomy" id="169760"/>
    <lineage>
        <taxon>Bacteria</taxon>
        <taxon>Bacillati</taxon>
        <taxon>Bacillota</taxon>
        <taxon>Bacilli</taxon>
        <taxon>Bacillales</taxon>
        <taxon>Paenibacillaceae</taxon>
        <taxon>Paenibacillus</taxon>
    </lineage>
</organism>
<evidence type="ECO:0000313" key="5">
    <source>
        <dbReference type="Proteomes" id="UP000029507"/>
    </source>
</evidence>
<feature type="DNA-binding region" description="H-T-H motif" evidence="2">
    <location>
        <begin position="28"/>
        <end position="47"/>
    </location>
</feature>
<dbReference type="InterPro" id="IPR009057">
    <property type="entry name" value="Homeodomain-like_sf"/>
</dbReference>
<evidence type="ECO:0000313" key="4">
    <source>
        <dbReference type="EMBL" id="AIQ65670.1"/>
    </source>
</evidence>
<dbReference type="HOGENOM" id="CLU_1376115_0_0_9"/>
<name>A0A089LZT8_9BACL</name>
<feature type="domain" description="HTH tetR-type" evidence="3">
    <location>
        <begin position="5"/>
        <end position="65"/>
    </location>
</feature>
<dbReference type="Pfam" id="PF00440">
    <property type="entry name" value="TetR_N"/>
    <property type="match status" value="1"/>
</dbReference>
<dbReference type="Gene3D" id="1.10.357.10">
    <property type="entry name" value="Tetracycline Repressor, domain 2"/>
    <property type="match status" value="1"/>
</dbReference>